<feature type="domain" description="Dihydroorotase catalytic" evidence="5">
    <location>
        <begin position="59"/>
        <end position="245"/>
    </location>
</feature>
<dbReference type="Gene3D" id="2.30.40.10">
    <property type="entry name" value="Urease, subunit C, domain 1"/>
    <property type="match status" value="1"/>
</dbReference>
<accession>D7A9Q1</accession>
<name>D7A9Q1_ANCN5</name>
<dbReference type="EMBL" id="CP002026">
    <property type="protein sequence ID" value="ADH88827.1"/>
    <property type="molecule type" value="Genomic_DNA"/>
</dbReference>
<evidence type="ECO:0000259" key="5">
    <source>
        <dbReference type="Pfam" id="PF12890"/>
    </source>
</evidence>
<dbReference type="Pfam" id="PF12890">
    <property type="entry name" value="DHOase"/>
    <property type="match status" value="1"/>
</dbReference>
<feature type="active site" evidence="3">
    <location>
        <position position="313"/>
    </location>
</feature>
<dbReference type="PANTHER" id="PTHR43668">
    <property type="entry name" value="ALLANTOINASE"/>
    <property type="match status" value="1"/>
</dbReference>
<evidence type="ECO:0000313" key="6">
    <source>
        <dbReference type="EMBL" id="ADH88827.1"/>
    </source>
</evidence>
<dbReference type="InterPro" id="IPR024403">
    <property type="entry name" value="DHOase_cat"/>
</dbReference>
<dbReference type="GO" id="GO:0004038">
    <property type="term" value="F:allantoinase activity"/>
    <property type="evidence" value="ECO:0007669"/>
    <property type="project" value="TreeGrafter"/>
</dbReference>
<evidence type="ECO:0000256" key="2">
    <source>
        <dbReference type="ARBA" id="ARBA00022975"/>
    </source>
</evidence>
<dbReference type="InterPro" id="IPR011059">
    <property type="entry name" value="Metal-dep_hydrolase_composite"/>
</dbReference>
<dbReference type="PANTHER" id="PTHR43668:SF2">
    <property type="entry name" value="ALLANTOINASE"/>
    <property type="match status" value="1"/>
</dbReference>
<feature type="binding site" evidence="3">
    <location>
        <begin position="331"/>
        <end position="332"/>
    </location>
    <ligand>
        <name>substrate</name>
    </ligand>
</feature>
<feature type="binding site" evidence="3">
    <location>
        <position position="313"/>
    </location>
    <ligand>
        <name>Zn(2+)</name>
        <dbReference type="ChEBI" id="CHEBI:29105"/>
        <label>1</label>
    </ligand>
</feature>
<dbReference type="SUPFAM" id="SSF51338">
    <property type="entry name" value="Composite domain of metallo-dependent hydrolases"/>
    <property type="match status" value="1"/>
</dbReference>
<evidence type="ECO:0000259" key="4">
    <source>
        <dbReference type="Pfam" id="PF07969"/>
    </source>
</evidence>
<dbReference type="STRING" id="639283.Snov_1517"/>
<dbReference type="OrthoDB" id="9803027at2"/>
<dbReference type="UniPathway" id="UPA00070">
    <property type="reaction ID" value="UER00117"/>
</dbReference>
<dbReference type="InterPro" id="IPR050138">
    <property type="entry name" value="DHOase/Allantoinase_Hydrolase"/>
</dbReference>
<comment type="catalytic activity">
    <reaction evidence="3">
        <text>(S)-dihydroorotate + H2O = N-carbamoyl-L-aspartate + H(+)</text>
        <dbReference type="Rhea" id="RHEA:24296"/>
        <dbReference type="ChEBI" id="CHEBI:15377"/>
        <dbReference type="ChEBI" id="CHEBI:15378"/>
        <dbReference type="ChEBI" id="CHEBI:30864"/>
        <dbReference type="ChEBI" id="CHEBI:32814"/>
        <dbReference type="EC" id="3.5.2.3"/>
    </reaction>
</comment>
<dbReference type="KEGG" id="sno:Snov_1517"/>
<gene>
    <name evidence="3" type="primary">pyrC</name>
    <name evidence="6" type="ordered locus">Snov_1517</name>
</gene>
<keyword evidence="3" id="KW-0479">Metal-binding</keyword>
<dbReference type="AlphaFoldDB" id="D7A9Q1"/>
<dbReference type="InterPro" id="IPR032466">
    <property type="entry name" value="Metal_Hydrolase"/>
</dbReference>
<dbReference type="EC" id="3.5.2.3" evidence="3"/>
<dbReference type="GO" id="GO:0006145">
    <property type="term" value="P:purine nucleobase catabolic process"/>
    <property type="evidence" value="ECO:0007669"/>
    <property type="project" value="TreeGrafter"/>
</dbReference>
<dbReference type="eggNOG" id="COG0044">
    <property type="taxonomic scope" value="Bacteria"/>
</dbReference>
<protein>
    <recommendedName>
        <fullName evidence="3">Dihydroorotase</fullName>
        <shortName evidence="3">DHOase</shortName>
        <ecNumber evidence="3">3.5.2.3</ecNumber>
    </recommendedName>
</protein>
<dbReference type="InterPro" id="IPR013108">
    <property type="entry name" value="Amidohydro_3"/>
</dbReference>
<dbReference type="GO" id="GO:0005737">
    <property type="term" value="C:cytoplasm"/>
    <property type="evidence" value="ECO:0007669"/>
    <property type="project" value="TreeGrafter"/>
</dbReference>
<evidence type="ECO:0000256" key="3">
    <source>
        <dbReference type="HAMAP-Rule" id="MF_00220"/>
    </source>
</evidence>
<evidence type="ECO:0000256" key="1">
    <source>
        <dbReference type="ARBA" id="ARBA00022833"/>
    </source>
</evidence>
<dbReference type="HAMAP" id="MF_00220_B">
    <property type="entry name" value="PyrC_classI_B"/>
    <property type="match status" value="1"/>
</dbReference>
<comment type="caution">
    <text evidence="3">Lacks conserved residue(s) required for the propagation of feature annotation.</text>
</comment>
<dbReference type="CDD" id="cd01317">
    <property type="entry name" value="DHOase_IIa"/>
    <property type="match status" value="1"/>
</dbReference>
<dbReference type="NCBIfam" id="NF006558">
    <property type="entry name" value="PRK09059.1"/>
    <property type="match status" value="1"/>
</dbReference>
<feature type="domain" description="Amidohydrolase 3" evidence="4">
    <location>
        <begin position="348"/>
        <end position="429"/>
    </location>
</feature>
<keyword evidence="1 3" id="KW-0862">Zinc</keyword>
<proteinExistence type="inferred from homology"/>
<organism evidence="6 7">
    <name type="scientific">Ancylobacter novellus (strain ATCC 8093 / DSM 506 / JCM 20403 / CCM 1077 / IAM 12100 / NBRC 12443 / NCIMB 10456)</name>
    <name type="common">Starkeya novella</name>
    <dbReference type="NCBI Taxonomy" id="639283"/>
    <lineage>
        <taxon>Bacteria</taxon>
        <taxon>Pseudomonadati</taxon>
        <taxon>Pseudomonadota</taxon>
        <taxon>Alphaproteobacteria</taxon>
        <taxon>Hyphomicrobiales</taxon>
        <taxon>Xanthobacteraceae</taxon>
        <taxon>Ancylobacter</taxon>
    </lineage>
</organism>
<dbReference type="InterPro" id="IPR004722">
    <property type="entry name" value="DHOase"/>
</dbReference>
<sequence length="432" mass="45955">MADLRPTLLAKARILDPSRDLDTTGDIFIADGVIKDVTSDLTSAGLSPDTEIVDCRGLIAVPGLVDMRAFIGEPGAEHRETLASASQAAAAGGVTTIICQPDTDPVIDDPAIVDFILRRARDTAIVHVHPMAALTKGLEGREMTEIGLLGAAGAVAFTDGTRSIRSAQVLRRALTYARDFDALIVHHTEDASLVGEGVMNEGELASRLGLAGVPKAAETIVLERDLRLVAITGGRYHAASLTCAESLEVLRRAKRDGLDVTASASINHLTLNERDVVGYRTFFKLAPPLRGEDDRVALVEAVAEGLIDVVVSDHNPQDVEVKRLPFSEAAFGAIGLETMLAAGLRLVKDGALDLITLIGAMSTRPAEILGLPAGTLRPGQPADIALIAPDEAWLLDPATLKSRCRNTPFDEARFEGRVVRTLVAGRTVYEYV</sequence>
<keyword evidence="3" id="KW-0378">Hydrolase</keyword>
<dbReference type="Proteomes" id="UP000006633">
    <property type="component" value="Chromosome"/>
</dbReference>
<comment type="similarity">
    <text evidence="3">Belongs to the metallo-dependent hydrolases superfamily. DHOase family. Class I DHOase subfamily.</text>
</comment>
<dbReference type="Gene3D" id="3.20.20.140">
    <property type="entry name" value="Metal-dependent hydrolases"/>
    <property type="match status" value="1"/>
</dbReference>
<dbReference type="SUPFAM" id="SSF51556">
    <property type="entry name" value="Metallo-dependent hydrolases"/>
    <property type="match status" value="1"/>
</dbReference>
<dbReference type="GO" id="GO:0008270">
    <property type="term" value="F:zinc ion binding"/>
    <property type="evidence" value="ECO:0007669"/>
    <property type="project" value="UniProtKB-UniRule"/>
</dbReference>
<feature type="binding site" evidence="3">
    <location>
        <position position="187"/>
    </location>
    <ligand>
        <name>Zn(2+)</name>
        <dbReference type="ChEBI" id="CHEBI:29105"/>
        <label>2</label>
    </ligand>
</feature>
<comment type="pathway">
    <text evidence="3">Pyrimidine metabolism; UMP biosynthesis via de novo pathway; (S)-dihydroorotate from bicarbonate: step 3/3.</text>
</comment>
<comment type="function">
    <text evidence="3">Catalyzes the reversible cyclization of carbamoyl aspartate to dihydroorotate.</text>
</comment>
<evidence type="ECO:0000313" key="7">
    <source>
        <dbReference type="Proteomes" id="UP000006633"/>
    </source>
</evidence>
<dbReference type="RefSeq" id="WP_013166331.1">
    <property type="nucleotide sequence ID" value="NC_014217.1"/>
</dbReference>
<dbReference type="GO" id="GO:0004151">
    <property type="term" value="F:dihydroorotase activity"/>
    <property type="evidence" value="ECO:0007669"/>
    <property type="project" value="UniProtKB-UniRule"/>
</dbReference>
<dbReference type="HOGENOM" id="CLU_015572_1_0_5"/>
<reference evidence="6 7" key="1">
    <citation type="journal article" date="2012" name="Stand. Genomic Sci.">
        <title>Complete genome sequence of the facultatively chemolithoautotrophic and methylotrophic alpha Proteobacterium Starkeya novella type strain (ATCC 8093(T)).</title>
        <authorList>
            <person name="Kappler U."/>
            <person name="Davenport K."/>
            <person name="Beatson S."/>
            <person name="Lucas S."/>
            <person name="Lapidus A."/>
            <person name="Copeland A."/>
            <person name="Berry K.W."/>
            <person name="Glavina Del Rio T."/>
            <person name="Hammon N."/>
            <person name="Dalin E."/>
            <person name="Tice H."/>
            <person name="Pitluck S."/>
            <person name="Richardson P."/>
            <person name="Bruce D."/>
            <person name="Goodwin L.A."/>
            <person name="Han C."/>
            <person name="Tapia R."/>
            <person name="Detter J.C."/>
            <person name="Chang Y.J."/>
            <person name="Jeffries C.D."/>
            <person name="Land M."/>
            <person name="Hauser L."/>
            <person name="Kyrpides N.C."/>
            <person name="Goker M."/>
            <person name="Ivanova N."/>
            <person name="Klenk H.P."/>
            <person name="Woyke T."/>
        </authorList>
    </citation>
    <scope>NUCLEOTIDE SEQUENCE [LARGE SCALE GENOMIC DNA]</scope>
    <source>
        <strain evidence="7">ATCC 8093 / DSM 506 / JCM 20403 / CCM 1077 / IAM 12100 / NBRC 12443 / NCIMB 10456</strain>
    </source>
</reference>
<dbReference type="NCBIfam" id="TIGR00857">
    <property type="entry name" value="pyrC_multi"/>
    <property type="match status" value="1"/>
</dbReference>
<dbReference type="GO" id="GO:0044205">
    <property type="term" value="P:'de novo' UMP biosynthetic process"/>
    <property type="evidence" value="ECO:0007669"/>
    <property type="project" value="UniProtKB-UniRule"/>
</dbReference>
<keyword evidence="2 3" id="KW-0665">Pyrimidine biosynthesis</keyword>
<dbReference type="Pfam" id="PF07969">
    <property type="entry name" value="Amidohydro_3"/>
    <property type="match status" value="1"/>
</dbReference>
<comment type="cofactor">
    <cofactor evidence="3">
        <name>Zn(2+)</name>
        <dbReference type="ChEBI" id="CHEBI:29105"/>
    </cofactor>
    <text evidence="3">Binds 2 Zn(2+) ions per subunit.</text>
</comment>
<keyword evidence="7" id="KW-1185">Reference proteome</keyword>